<evidence type="ECO:0000256" key="2">
    <source>
        <dbReference type="ARBA" id="ARBA00004651"/>
    </source>
</evidence>
<dbReference type="Pfam" id="PF01618">
    <property type="entry name" value="MotA_ExbB"/>
    <property type="match status" value="1"/>
</dbReference>
<feature type="transmembrane region" description="Helical" evidence="13">
    <location>
        <begin position="548"/>
        <end position="571"/>
    </location>
</feature>
<keyword evidence="9 13" id="KW-1133">Transmembrane helix</keyword>
<dbReference type="PROSITE" id="PS00211">
    <property type="entry name" value="ABC_TRANSPORTER_1"/>
    <property type="match status" value="1"/>
</dbReference>
<protein>
    <recommendedName>
        <fullName evidence="12">ABC multidrug transporter MDR2</fullName>
    </recommendedName>
</protein>
<comment type="caution">
    <text evidence="17">The sequence shown here is derived from an EMBL/GenBank/DDBJ whole genome shotgun (WGS) entry which is preliminary data.</text>
</comment>
<evidence type="ECO:0000256" key="13">
    <source>
        <dbReference type="SAM" id="Phobius"/>
    </source>
</evidence>
<dbReference type="Gene3D" id="1.20.1560.10">
    <property type="entry name" value="ABC transporter type 1, transmembrane domain"/>
    <property type="match status" value="1"/>
</dbReference>
<dbReference type="InterPro" id="IPR011527">
    <property type="entry name" value="ABC1_TM_dom"/>
</dbReference>
<keyword evidence="4" id="KW-1003">Cell membrane</keyword>
<feature type="transmembrane region" description="Helical" evidence="13">
    <location>
        <begin position="444"/>
        <end position="463"/>
    </location>
</feature>
<dbReference type="InterPro" id="IPR003439">
    <property type="entry name" value="ABC_transporter-like_ATP-bd"/>
</dbReference>
<dbReference type="InterPro" id="IPR003758">
    <property type="entry name" value="LpxK"/>
</dbReference>
<dbReference type="Pfam" id="PF02472">
    <property type="entry name" value="ExbD"/>
    <property type="match status" value="1"/>
</dbReference>
<comment type="subcellular location">
    <subcellularLocation>
        <location evidence="2">Cell membrane</location>
        <topology evidence="2">Multi-pass membrane protein</topology>
    </subcellularLocation>
    <subcellularLocation>
        <location evidence="1">Cell membrane</location>
        <topology evidence="1">Single-pass membrane protein</topology>
    </subcellularLocation>
</comment>
<organism evidence="17">
    <name type="scientific">Knufia peltigerae</name>
    <dbReference type="NCBI Taxonomy" id="1002370"/>
    <lineage>
        <taxon>Eukaryota</taxon>
        <taxon>Fungi</taxon>
        <taxon>Dikarya</taxon>
        <taxon>Ascomycota</taxon>
        <taxon>Pezizomycotina</taxon>
        <taxon>Eurotiomycetes</taxon>
        <taxon>Chaetothyriomycetidae</taxon>
        <taxon>Chaetothyriales</taxon>
        <taxon>Trichomeriaceae</taxon>
        <taxon>Knufia</taxon>
    </lineage>
</organism>
<evidence type="ECO:0000256" key="3">
    <source>
        <dbReference type="ARBA" id="ARBA00022448"/>
    </source>
</evidence>
<dbReference type="PROSITE" id="PS50893">
    <property type="entry name" value="ABC_TRANSPORTER_2"/>
    <property type="match status" value="1"/>
</dbReference>
<dbReference type="GO" id="GO:0009245">
    <property type="term" value="P:lipid A biosynthetic process"/>
    <property type="evidence" value="ECO:0007669"/>
    <property type="project" value="InterPro"/>
</dbReference>
<evidence type="ECO:0000256" key="8">
    <source>
        <dbReference type="ARBA" id="ARBA00022967"/>
    </source>
</evidence>
<keyword evidence="10" id="KW-0445">Lipid transport</keyword>
<dbReference type="InterPro" id="IPR017871">
    <property type="entry name" value="ABC_transporter-like_CS"/>
</dbReference>
<keyword evidence="3" id="KW-0813">Transport</keyword>
<dbReference type="NCBIfam" id="TIGR02203">
    <property type="entry name" value="MsbA_lipidA"/>
    <property type="match status" value="1"/>
</dbReference>
<keyword evidence="6" id="KW-0547">Nucleotide-binding</keyword>
<keyword evidence="8" id="KW-1278">Translocase</keyword>
<proteinExistence type="inferred from homology"/>
<dbReference type="Pfam" id="PF00664">
    <property type="entry name" value="ABC_membrane"/>
    <property type="match status" value="1"/>
</dbReference>
<evidence type="ECO:0000313" key="17">
    <source>
        <dbReference type="EMBL" id="KAJ9617360.1"/>
    </source>
</evidence>
<dbReference type="InterPro" id="IPR003400">
    <property type="entry name" value="ExbD"/>
</dbReference>
<feature type="transmembrane region" description="Helical" evidence="13">
    <location>
        <begin position="98"/>
        <end position="123"/>
    </location>
</feature>
<evidence type="ECO:0000256" key="10">
    <source>
        <dbReference type="ARBA" id="ARBA00023055"/>
    </source>
</evidence>
<keyword evidence="5 13" id="KW-0812">Transmembrane</keyword>
<evidence type="ECO:0000256" key="7">
    <source>
        <dbReference type="ARBA" id="ARBA00022840"/>
    </source>
</evidence>
<dbReference type="SMART" id="SM00382">
    <property type="entry name" value="AAA"/>
    <property type="match status" value="1"/>
</dbReference>
<accession>A0AA38XPM9</accession>
<feature type="transmembrane region" description="Helical" evidence="13">
    <location>
        <begin position="469"/>
        <end position="488"/>
    </location>
</feature>
<evidence type="ECO:0000256" key="5">
    <source>
        <dbReference type="ARBA" id="ARBA00022692"/>
    </source>
</evidence>
<dbReference type="SUPFAM" id="SSF90123">
    <property type="entry name" value="ABC transporter transmembrane region"/>
    <property type="match status" value="1"/>
</dbReference>
<feature type="transmembrane region" description="Helical" evidence="13">
    <location>
        <begin position="366"/>
        <end position="386"/>
    </location>
</feature>
<dbReference type="GO" id="GO:0009029">
    <property type="term" value="F:lipid-A 4'-kinase activity"/>
    <property type="evidence" value="ECO:0007669"/>
    <property type="project" value="InterPro"/>
</dbReference>
<name>A0AA38XPM9_9EURO</name>
<evidence type="ECO:0000256" key="1">
    <source>
        <dbReference type="ARBA" id="ARBA00004162"/>
    </source>
</evidence>
<sequence length="1202" mass="131850">MVPLLLLGVLALAIVLERFWSLRRNEVLPPGLGQEVRNWAARGKLDPAHLQTLRANSPLGALLAAALEARNRPRDQIRERIEDTGRHLVHRMERFLNALGTIASAGPLLGLLGTVVGMIQMFLGILDHGVGDVNQLAGGIGKALVCTATGMIVAIPALMFHRFFKGRIHGYVVEMEQEASALLDTLDGRPGDEPHIDLVPLIDVILVLIIFFVVTTTFDARSTLQVQLPTASQQQTNEPPRSLSVLINADGRYFVNDQEVLRSDVESVKQTIAAVAGSDREQTVLLRADARTPYQAVVTAQDALGQLGFRLWPIYKRLLGYTRTYWVFMIGAVIAMVVEALAGYHFTKLMEPLVNRGFVNPEPRMAVILPLTILGLFLMRSVATWVSDYTLAKTGRSVVRDLREQVLQKYLHLPSSHFDAEATPVMVSRLNFDTEQVTQASADALKTVVADTLTIIAMLAVMLQMSVKVTLAMLVVVPLIGVIVSYVGKRYRRISRGIQDGMGTMAQTAEQSLAAQQEVKVHGTQQHEISRYSRLANRMLALNMKVEVTRAAASSVVQFLAALALAVIVWVSTREALAGKLNAGQFMGLMTSMMAIIPSLRRLTSVQTSISRGVAAAERLFSIIDMPVERDDGTHAVQRVRGELAFEHVMLRYREDSGIALDDISFVARPGTVTAIVGRSGSGKTSLIRLVPRFYEPNGGRILLDGVALDDYPLADLRRQVAIVGQKVMLFDDTIAANIAYGMDATDEQIRAAAEAANAWEFIARMPQQLQTPVGENGALLSGGQRQRLAIARAILRDAPILILDEATAALDNESERLVQDALQRLMPERTTLVIAHRLSTIEHADQVLVMDHGRIVERGTHQELLSMGGLYQHLHNMHPVPWPMRLLAPLYAGVTALRRRLYRRGWRKRHALAVPVIVVGNITAGGTGKTPLTIALVERLRAAGWKPGVASRGYGREEADKARWVEADTPTALGGDEPVLIAWKTGVPVRVDSDRVAAGKALIAAGCDVIVCDDGLQHYRLARDIEIEVVDAQRRYGNGRMIPAGPLREPVSRAAECDFRVVNLGQADEATAAQACGFGQWPMALHIDSAQPLAGGRARPLSYFAGQRVHAVAGIAHPQRFFDMLRARAIGVVPHAFADHHAYQPQDLSFGSQLPVLMTEKDAVKCRAFGNDWHYTVPLRAEMPAAFWIALTDRLDKLRPN</sequence>
<feature type="transmembrane region" description="Helical" evidence="13">
    <location>
        <begin position="143"/>
        <end position="164"/>
    </location>
</feature>
<dbReference type="CDD" id="cd18552">
    <property type="entry name" value="ABC_6TM_MsbA_like"/>
    <property type="match status" value="1"/>
</dbReference>
<dbReference type="PANTHER" id="PTHR43394">
    <property type="entry name" value="ATP-DEPENDENT PERMEASE MDL1, MITOCHONDRIAL"/>
    <property type="match status" value="1"/>
</dbReference>
<dbReference type="PANTHER" id="PTHR43394:SF1">
    <property type="entry name" value="ATP-BINDING CASSETTE SUB-FAMILY B MEMBER 10, MITOCHONDRIAL"/>
    <property type="match status" value="1"/>
</dbReference>
<dbReference type="InterPro" id="IPR003593">
    <property type="entry name" value="AAA+_ATPase"/>
</dbReference>
<dbReference type="InterPro" id="IPR027417">
    <property type="entry name" value="P-loop_NTPase"/>
</dbReference>
<keyword evidence="7" id="KW-0067">ATP-binding</keyword>
<dbReference type="AlphaFoldDB" id="A0AA38XPM9"/>
<dbReference type="Pfam" id="PF00005">
    <property type="entry name" value="ABC_tran"/>
    <property type="match status" value="1"/>
</dbReference>
<dbReference type="FunFam" id="3.40.50.300:FF:000221">
    <property type="entry name" value="Multidrug ABC transporter ATP-binding protein"/>
    <property type="match status" value="1"/>
</dbReference>
<feature type="transmembrane region" description="Helical" evidence="13">
    <location>
        <begin position="198"/>
        <end position="218"/>
    </location>
</feature>
<keyword evidence="14" id="KW-0732">Signal</keyword>
<dbReference type="InterPro" id="IPR036640">
    <property type="entry name" value="ABC1_TM_sf"/>
</dbReference>
<feature type="domain" description="ABC transporter" evidence="15">
    <location>
        <begin position="644"/>
        <end position="878"/>
    </location>
</feature>
<feature type="domain" description="ABC transmembrane type-1" evidence="16">
    <location>
        <begin position="330"/>
        <end position="612"/>
    </location>
</feature>
<evidence type="ECO:0000256" key="11">
    <source>
        <dbReference type="ARBA" id="ARBA00023136"/>
    </source>
</evidence>
<dbReference type="InterPro" id="IPR011917">
    <property type="entry name" value="ABC_transpr_lipidA"/>
</dbReference>
<evidence type="ECO:0000256" key="14">
    <source>
        <dbReference type="SAM" id="SignalP"/>
    </source>
</evidence>
<reference evidence="17" key="1">
    <citation type="submission" date="2022-10" db="EMBL/GenBank/DDBJ databases">
        <title>Culturing micro-colonial fungi from biological soil crusts in the Mojave desert and describing Neophaeococcomyces mojavensis, and introducing the new genera and species Taxawa tesnikishii.</title>
        <authorList>
            <person name="Kurbessoian T."/>
            <person name="Stajich J.E."/>
        </authorList>
    </citation>
    <scope>NUCLEOTIDE SEQUENCE</scope>
    <source>
        <strain evidence="17">TK_35</strain>
    </source>
</reference>
<dbReference type="Gene3D" id="3.40.50.300">
    <property type="entry name" value="P-loop containing nucleotide triphosphate hydrolases"/>
    <property type="match status" value="1"/>
</dbReference>
<dbReference type="GO" id="GO:0016887">
    <property type="term" value="F:ATP hydrolysis activity"/>
    <property type="evidence" value="ECO:0007669"/>
    <property type="project" value="InterPro"/>
</dbReference>
<dbReference type="GO" id="GO:0005524">
    <property type="term" value="F:ATP binding"/>
    <property type="evidence" value="ECO:0007669"/>
    <property type="project" value="UniProtKB-KW"/>
</dbReference>
<feature type="transmembrane region" description="Helical" evidence="13">
    <location>
        <begin position="325"/>
        <end position="346"/>
    </location>
</feature>
<gene>
    <name evidence="17" type="ORF">H2204_013902</name>
</gene>
<evidence type="ECO:0000256" key="9">
    <source>
        <dbReference type="ARBA" id="ARBA00022989"/>
    </source>
</evidence>
<dbReference type="Pfam" id="PF02606">
    <property type="entry name" value="LpxK"/>
    <property type="match status" value="1"/>
</dbReference>
<feature type="chain" id="PRO_5041456588" description="ABC multidrug transporter MDR2" evidence="14">
    <location>
        <begin position="22"/>
        <end position="1202"/>
    </location>
</feature>
<dbReference type="EMBL" id="JAPDRN010000165">
    <property type="protein sequence ID" value="KAJ9617360.1"/>
    <property type="molecule type" value="Genomic_DNA"/>
</dbReference>
<feature type="signal peptide" evidence="14">
    <location>
        <begin position="1"/>
        <end position="21"/>
    </location>
</feature>
<evidence type="ECO:0000259" key="16">
    <source>
        <dbReference type="PROSITE" id="PS50929"/>
    </source>
</evidence>
<dbReference type="Gene3D" id="3.30.420.270">
    <property type="match status" value="1"/>
</dbReference>
<dbReference type="NCBIfam" id="TIGR00682">
    <property type="entry name" value="lpxK"/>
    <property type="match status" value="1"/>
</dbReference>
<dbReference type="GO" id="GO:0015421">
    <property type="term" value="F:ABC-type oligopeptide transporter activity"/>
    <property type="evidence" value="ECO:0007669"/>
    <property type="project" value="TreeGrafter"/>
</dbReference>
<evidence type="ECO:0000259" key="15">
    <source>
        <dbReference type="PROSITE" id="PS50893"/>
    </source>
</evidence>
<dbReference type="PROSITE" id="PS50929">
    <property type="entry name" value="ABC_TM1F"/>
    <property type="match status" value="1"/>
</dbReference>
<evidence type="ECO:0000256" key="6">
    <source>
        <dbReference type="ARBA" id="ARBA00022741"/>
    </source>
</evidence>
<dbReference type="GO" id="GO:0034040">
    <property type="term" value="F:ATPase-coupled lipid transmembrane transporter activity"/>
    <property type="evidence" value="ECO:0007669"/>
    <property type="project" value="InterPro"/>
</dbReference>
<dbReference type="SUPFAM" id="SSF52540">
    <property type="entry name" value="P-loop containing nucleoside triphosphate hydrolases"/>
    <property type="match status" value="2"/>
</dbReference>
<dbReference type="HAMAP" id="MF_00409">
    <property type="entry name" value="LpxK"/>
    <property type="match status" value="1"/>
</dbReference>
<evidence type="ECO:0000256" key="4">
    <source>
        <dbReference type="ARBA" id="ARBA00022475"/>
    </source>
</evidence>
<dbReference type="InterPro" id="IPR039421">
    <property type="entry name" value="Type_1_exporter"/>
</dbReference>
<keyword evidence="11 13" id="KW-0472">Membrane</keyword>
<dbReference type="InterPro" id="IPR002898">
    <property type="entry name" value="MotA_ExbB_proton_chnl"/>
</dbReference>
<dbReference type="GO" id="GO:0005886">
    <property type="term" value="C:plasma membrane"/>
    <property type="evidence" value="ECO:0007669"/>
    <property type="project" value="UniProtKB-SubCell"/>
</dbReference>
<evidence type="ECO:0000256" key="12">
    <source>
        <dbReference type="ARBA" id="ARBA00049740"/>
    </source>
</evidence>